<gene>
    <name evidence="4" type="ORF">J2Z35_002713</name>
</gene>
<evidence type="ECO:0000259" key="3">
    <source>
        <dbReference type="PROSITE" id="PS50111"/>
    </source>
</evidence>
<reference evidence="4 5" key="1">
    <citation type="submission" date="2021-03" db="EMBL/GenBank/DDBJ databases">
        <title>Genomic Encyclopedia of Type Strains, Phase IV (KMG-IV): sequencing the most valuable type-strain genomes for metagenomic binning, comparative biology and taxonomic classification.</title>
        <authorList>
            <person name="Goeker M."/>
        </authorList>
    </citation>
    <scope>NUCLEOTIDE SEQUENCE [LARGE SCALE GENOMIC DNA]</scope>
    <source>
        <strain evidence="4 5">DSM 27512</strain>
    </source>
</reference>
<dbReference type="Pfam" id="PF00015">
    <property type="entry name" value="MCPsignal"/>
    <property type="match status" value="1"/>
</dbReference>
<evidence type="ECO:0000313" key="4">
    <source>
        <dbReference type="EMBL" id="MBP2028875.1"/>
    </source>
</evidence>
<dbReference type="SUPFAM" id="SSF58104">
    <property type="entry name" value="Methyl-accepting chemotaxis protein (MCP) signaling domain"/>
    <property type="match status" value="1"/>
</dbReference>
<dbReference type="SMART" id="SM00283">
    <property type="entry name" value="MA"/>
    <property type="match status" value="1"/>
</dbReference>
<keyword evidence="5" id="KW-1185">Reference proteome</keyword>
<organism evidence="4 5">
    <name type="scientific">Acetoanaerobium pronyense</name>
    <dbReference type="NCBI Taxonomy" id="1482736"/>
    <lineage>
        <taxon>Bacteria</taxon>
        <taxon>Bacillati</taxon>
        <taxon>Bacillota</taxon>
        <taxon>Clostridia</taxon>
        <taxon>Peptostreptococcales</taxon>
        <taxon>Filifactoraceae</taxon>
        <taxon>Acetoanaerobium</taxon>
    </lineage>
</organism>
<dbReference type="PROSITE" id="PS50111">
    <property type="entry name" value="CHEMOTAXIS_TRANSDUC_2"/>
    <property type="match status" value="1"/>
</dbReference>
<dbReference type="PANTHER" id="PTHR32089">
    <property type="entry name" value="METHYL-ACCEPTING CHEMOTAXIS PROTEIN MCPB"/>
    <property type="match status" value="1"/>
</dbReference>
<dbReference type="Gene3D" id="1.10.287.950">
    <property type="entry name" value="Methyl-accepting chemotaxis protein"/>
    <property type="match status" value="1"/>
</dbReference>
<dbReference type="EMBL" id="JAGGLI010000045">
    <property type="protein sequence ID" value="MBP2028875.1"/>
    <property type="molecule type" value="Genomic_DNA"/>
</dbReference>
<evidence type="ECO:0000256" key="2">
    <source>
        <dbReference type="PROSITE-ProRule" id="PRU00284"/>
    </source>
</evidence>
<comment type="caution">
    <text evidence="4">The sequence shown here is derived from an EMBL/GenBank/DDBJ whole genome shotgun (WGS) entry which is preliminary data.</text>
</comment>
<keyword evidence="1 2" id="KW-0807">Transducer</keyword>
<dbReference type="Proteomes" id="UP001314903">
    <property type="component" value="Unassembled WGS sequence"/>
</dbReference>
<dbReference type="PANTHER" id="PTHR32089:SF112">
    <property type="entry name" value="LYSOZYME-LIKE PROTEIN-RELATED"/>
    <property type="match status" value="1"/>
</dbReference>
<protein>
    <submittedName>
        <fullName evidence="4">Methyl-accepting chemotaxis protein</fullName>
    </submittedName>
</protein>
<feature type="domain" description="Methyl-accepting transducer" evidence="3">
    <location>
        <begin position="50"/>
        <end position="307"/>
    </location>
</feature>
<proteinExistence type="predicted"/>
<accession>A0ABS4KNH3</accession>
<sequence length="336" mass="36509">MPEKLLKREDEIGDLSKAFQFIIENLRVVIGSVIDTSETLANSSEKLNETSRQSAIAADEVARTIEEIAKGASDQAIDTERGASAVVEFGSLIEENKNSINGLNASTEKVNKLKDEGFEILNELVIKSEKNAESSKHIQDVIINTNESAGKISTASEMIKSIADQTNLLALNAAIEAARAGEAGRGFSVVADEIRKLAEQSTRFTEEISKIIIELEEKTQNAVDKMSEVQDSVKSQTESVGFTREKFEGIAESIEEMRKSISVVNKSSEDMNVKKEEIVGIIENLSAISEENAAGTEEASASVEEQTASMTEIANASEDLSNIAESLKQEVLKFKI</sequence>
<evidence type="ECO:0000256" key="1">
    <source>
        <dbReference type="ARBA" id="ARBA00023224"/>
    </source>
</evidence>
<dbReference type="InterPro" id="IPR004089">
    <property type="entry name" value="MCPsignal_dom"/>
</dbReference>
<name>A0ABS4KNH3_9FIRM</name>
<evidence type="ECO:0000313" key="5">
    <source>
        <dbReference type="Proteomes" id="UP001314903"/>
    </source>
</evidence>